<evidence type="ECO:0000313" key="1">
    <source>
        <dbReference type="EMBL" id="ASC70184.1"/>
    </source>
</evidence>
<evidence type="ECO:0000313" key="2">
    <source>
        <dbReference type="Proteomes" id="UP000191901"/>
    </source>
</evidence>
<dbReference type="Proteomes" id="UP000191901">
    <property type="component" value="Chromosome"/>
</dbReference>
<protein>
    <submittedName>
        <fullName evidence="1">Uncharacterized protein</fullName>
    </submittedName>
</protein>
<dbReference type="KEGG" id="hhg:XM38_011140"/>
<gene>
    <name evidence="1" type="ORF">XM38_011140</name>
</gene>
<dbReference type="EMBL" id="CP021983">
    <property type="protein sequence ID" value="ASC70184.1"/>
    <property type="molecule type" value="Genomic_DNA"/>
</dbReference>
<accession>A0A1Z3HIP0</accession>
<dbReference type="AlphaFoldDB" id="A0A1Z3HIP0"/>
<organism evidence="1 2">
    <name type="scientific">Halomicronema hongdechloris C2206</name>
    <dbReference type="NCBI Taxonomy" id="1641165"/>
    <lineage>
        <taxon>Bacteria</taxon>
        <taxon>Bacillati</taxon>
        <taxon>Cyanobacteriota</taxon>
        <taxon>Cyanophyceae</taxon>
        <taxon>Nodosilineales</taxon>
        <taxon>Nodosilineaceae</taxon>
        <taxon>Halomicronema</taxon>
    </lineage>
</organism>
<keyword evidence="2" id="KW-1185">Reference proteome</keyword>
<sequence>MQALLLEWVVIATLHYQERVSAPSDSTGISQGIEGDAVVARDRAMLQKP</sequence>
<proteinExistence type="predicted"/>
<name>A0A1Z3HIP0_9CYAN</name>
<reference evidence="1 2" key="1">
    <citation type="journal article" date="2016" name="Biochim. Biophys. Acta">
        <title>Characterization of red-shifted phycobilisomes isolated from the chlorophyll f-containing cyanobacterium Halomicronema hongdechloris.</title>
        <authorList>
            <person name="Li Y."/>
            <person name="Lin Y."/>
            <person name="Garvey C.J."/>
            <person name="Birch D."/>
            <person name="Corkery R.W."/>
            <person name="Loughlin P.C."/>
            <person name="Scheer H."/>
            <person name="Willows R.D."/>
            <person name="Chen M."/>
        </authorList>
    </citation>
    <scope>NUCLEOTIDE SEQUENCE [LARGE SCALE GENOMIC DNA]</scope>
    <source>
        <strain evidence="1 2">C2206</strain>
    </source>
</reference>